<keyword evidence="6 7" id="KW-0472">Membrane</keyword>
<dbReference type="PANTHER" id="PTHR30012">
    <property type="entry name" value="GENERAL SECRETION PATHWAY PROTEIN"/>
    <property type="match status" value="1"/>
</dbReference>
<evidence type="ECO:0000256" key="7">
    <source>
        <dbReference type="SAM" id="Phobius"/>
    </source>
</evidence>
<proteinExistence type="inferred from homology"/>
<reference evidence="9" key="1">
    <citation type="submission" date="2016-02" db="EMBL/GenBank/DDBJ databases">
        <title>Genome sequence of Bacillus trypoxylicola KCTC 13244(T).</title>
        <authorList>
            <person name="Jeong H."/>
            <person name="Park S.-H."/>
            <person name="Choi S.-K."/>
        </authorList>
    </citation>
    <scope>NUCLEOTIDE SEQUENCE [LARGE SCALE GENOMIC DNA]</scope>
    <source>
        <strain evidence="9">KCTC 13244</strain>
    </source>
</reference>
<comment type="caution">
    <text evidence="9">The sequence shown here is derived from an EMBL/GenBank/DDBJ whole genome shotgun (WGS) entry which is preliminary data.</text>
</comment>
<feature type="transmembrane region" description="Helical" evidence="7">
    <location>
        <begin position="321"/>
        <end position="342"/>
    </location>
</feature>
<evidence type="ECO:0000256" key="1">
    <source>
        <dbReference type="ARBA" id="ARBA00004651"/>
    </source>
</evidence>
<evidence type="ECO:0000313" key="9">
    <source>
        <dbReference type="EMBL" id="KYG30991.1"/>
    </source>
</evidence>
<gene>
    <name evidence="9" type="ORF">AZF04_18570</name>
</gene>
<dbReference type="OrthoDB" id="1638902at2"/>
<dbReference type="GO" id="GO:0005886">
    <property type="term" value="C:plasma membrane"/>
    <property type="evidence" value="ECO:0007669"/>
    <property type="project" value="UniProtKB-SubCell"/>
</dbReference>
<keyword evidence="10" id="KW-1185">Reference proteome</keyword>
<dbReference type="NCBIfam" id="NF041012">
    <property type="entry name" value="T4P_ComGB"/>
    <property type="match status" value="1"/>
</dbReference>
<dbReference type="Proteomes" id="UP000075806">
    <property type="component" value="Unassembled WGS sequence"/>
</dbReference>
<dbReference type="PRINTS" id="PR00812">
    <property type="entry name" value="BCTERIALGSPF"/>
</dbReference>
<feature type="transmembrane region" description="Helical" evidence="7">
    <location>
        <begin position="118"/>
        <end position="138"/>
    </location>
</feature>
<dbReference type="InterPro" id="IPR047692">
    <property type="entry name" value="T4P_ComGB"/>
</dbReference>
<evidence type="ECO:0000256" key="6">
    <source>
        <dbReference type="ARBA" id="ARBA00023136"/>
    </source>
</evidence>
<dbReference type="InterPro" id="IPR018076">
    <property type="entry name" value="T2SS_GspF_dom"/>
</dbReference>
<protein>
    <recommendedName>
        <fullName evidence="8">Type II secretion system protein GspF domain-containing protein</fullName>
    </recommendedName>
</protein>
<dbReference type="EMBL" id="LTAO01000013">
    <property type="protein sequence ID" value="KYG30991.1"/>
    <property type="molecule type" value="Genomic_DNA"/>
</dbReference>
<comment type="similarity">
    <text evidence="2">Belongs to the GSP F family.</text>
</comment>
<comment type="subcellular location">
    <subcellularLocation>
        <location evidence="1">Cell membrane</location>
        <topology evidence="1">Multi-pass membrane protein</topology>
    </subcellularLocation>
</comment>
<dbReference type="STRING" id="519424.AZF04_18570"/>
<evidence type="ECO:0000259" key="8">
    <source>
        <dbReference type="Pfam" id="PF00482"/>
    </source>
</evidence>
<dbReference type="PANTHER" id="PTHR30012:SF0">
    <property type="entry name" value="TYPE II SECRETION SYSTEM PROTEIN F-RELATED"/>
    <property type="match status" value="1"/>
</dbReference>
<dbReference type="Gene3D" id="1.20.81.30">
    <property type="entry name" value="Type II secretion system (T2SS), domain F"/>
    <property type="match status" value="2"/>
</dbReference>
<dbReference type="InterPro" id="IPR042094">
    <property type="entry name" value="T2SS_GspF_sf"/>
</dbReference>
<dbReference type="AlphaFoldDB" id="A0A162DVU2"/>
<organism evidence="9 10">
    <name type="scientific">Alkalihalobacillus trypoxylicola</name>
    <dbReference type="NCBI Taxonomy" id="519424"/>
    <lineage>
        <taxon>Bacteria</taxon>
        <taxon>Bacillati</taxon>
        <taxon>Bacillota</taxon>
        <taxon>Bacilli</taxon>
        <taxon>Bacillales</taxon>
        <taxon>Bacillaceae</taxon>
        <taxon>Alkalihalobacillus</taxon>
    </lineage>
</organism>
<evidence type="ECO:0000256" key="5">
    <source>
        <dbReference type="ARBA" id="ARBA00022989"/>
    </source>
</evidence>
<keyword evidence="3" id="KW-1003">Cell membrane</keyword>
<name>A0A162DVU2_9BACI</name>
<keyword evidence="5 7" id="KW-1133">Transmembrane helix</keyword>
<feature type="domain" description="Type II secretion system protein GspF" evidence="8">
    <location>
        <begin position="21"/>
        <end position="139"/>
    </location>
</feature>
<dbReference type="RefSeq" id="WP_061948775.1">
    <property type="nucleotide sequence ID" value="NZ_LTAO01000013.1"/>
</dbReference>
<evidence type="ECO:0000313" key="10">
    <source>
        <dbReference type="Proteomes" id="UP000075806"/>
    </source>
</evidence>
<evidence type="ECO:0000256" key="2">
    <source>
        <dbReference type="ARBA" id="ARBA00005745"/>
    </source>
</evidence>
<keyword evidence="4 7" id="KW-0812">Transmembrane</keyword>
<accession>A0A162DVU2</accession>
<feature type="transmembrane region" description="Helical" evidence="7">
    <location>
        <begin position="158"/>
        <end position="186"/>
    </location>
</feature>
<evidence type="ECO:0000256" key="4">
    <source>
        <dbReference type="ARBA" id="ARBA00022692"/>
    </source>
</evidence>
<dbReference type="Pfam" id="PF00482">
    <property type="entry name" value="T2SSF"/>
    <property type="match status" value="2"/>
</dbReference>
<feature type="domain" description="Type II secretion system protein GspF" evidence="8">
    <location>
        <begin position="218"/>
        <end position="340"/>
    </location>
</feature>
<sequence>MIEKKLKKLKVNHMKLSLQLTRISQLMEQGYPLSIALSFMKLYAEPSLQVLYEKVEKELMKGIPVYEAFETFDLPKDVLAFLYFYDKQGNLAKGFEQASIIYQKKEKVKKELSKVMKYPMLLIWLSIIVLILIQQFIVPHLTQLFYTIQNSPPLITSFFFMFIEHIPLIFVVFASCLILLFLFYVFKIRNWSSKKKITCLLAVPGMKRKVKQVITYFFSLQLGRLIKAGMNVSMALHVFENQNYIVFFSEEVKVMKSEFTQGYSFTEIIMKKSYFTSELALVMENGERTGYLGENLESYGQLLFDEVDSSLNAIITMVQPIFFIMIGLFVLFLFLAVLLPMFNLIGTIQ</sequence>
<evidence type="ECO:0000256" key="3">
    <source>
        <dbReference type="ARBA" id="ARBA00022475"/>
    </source>
</evidence>
<dbReference type="InterPro" id="IPR003004">
    <property type="entry name" value="GspF/PilC"/>
</dbReference>